<feature type="domain" description="AB hydrolase-1" evidence="1">
    <location>
        <begin position="54"/>
        <end position="294"/>
    </location>
</feature>
<keyword evidence="3" id="KW-1185">Reference proteome</keyword>
<evidence type="ECO:0000313" key="2">
    <source>
        <dbReference type="EMBL" id="QOY92253.1"/>
    </source>
</evidence>
<dbReference type="EMBL" id="CP063849">
    <property type="protein sequence ID" value="QOY92253.1"/>
    <property type="molecule type" value="Genomic_DNA"/>
</dbReference>
<dbReference type="KEGG" id="pfer:IRI77_34410"/>
<organism evidence="2 3">
    <name type="scientific">Paludibaculum fermentans</name>
    <dbReference type="NCBI Taxonomy" id="1473598"/>
    <lineage>
        <taxon>Bacteria</taxon>
        <taxon>Pseudomonadati</taxon>
        <taxon>Acidobacteriota</taxon>
        <taxon>Terriglobia</taxon>
        <taxon>Bryobacterales</taxon>
        <taxon>Bryobacteraceae</taxon>
        <taxon>Paludibaculum</taxon>
    </lineage>
</organism>
<sequence length="325" mass="35551">MQAAWPQSAGRDDRWLVENLWGPRKAGPTELGLARPAAQVEDLPARIKDPSKTIVLIHGLWMAPKCWEFFCSYYEARGYCVLAPAWPRMADRVEEIRRDPEALAGLGLKEITDHYARLIRSLPAPPILMGHCLGGLVVQMLLDRGLGAAGVAINSATPKGVVGLPLGVLSSVWPALSRSFHANHTVMLPFNVFRRVFANTMSDGDAIRVYQRNIVPGPCRPLYQSLFAVLSSQSDATVNFANGTRAPLLLAAGGADQFAPAELNRLNYERYGRSPAVTGYQEFSGRSHLMLMQPGWQVVAGYALNWAEENRRRDGLSSLACGGIA</sequence>
<protein>
    <submittedName>
        <fullName evidence="2">Alpha/beta hydrolase</fullName>
    </submittedName>
</protein>
<dbReference type="AlphaFoldDB" id="A0A7S7NYR0"/>
<keyword evidence="2" id="KW-0378">Hydrolase</keyword>
<reference evidence="2 3" key="1">
    <citation type="submission" date="2020-10" db="EMBL/GenBank/DDBJ databases">
        <title>Complete genome sequence of Paludibaculum fermentans P105T, a facultatively anaerobic acidobacterium capable of dissimilatory Fe(III) reduction.</title>
        <authorList>
            <person name="Dedysh S.N."/>
            <person name="Beletsky A.V."/>
            <person name="Kulichevskaya I.S."/>
            <person name="Mardanov A.V."/>
            <person name="Ravin N.V."/>
        </authorList>
    </citation>
    <scope>NUCLEOTIDE SEQUENCE [LARGE SCALE GENOMIC DNA]</scope>
    <source>
        <strain evidence="2 3">P105</strain>
    </source>
</reference>
<dbReference type="Pfam" id="PF12697">
    <property type="entry name" value="Abhydrolase_6"/>
    <property type="match status" value="1"/>
</dbReference>
<dbReference type="Gene3D" id="3.40.50.1820">
    <property type="entry name" value="alpha/beta hydrolase"/>
    <property type="match status" value="1"/>
</dbReference>
<dbReference type="Proteomes" id="UP000593892">
    <property type="component" value="Chromosome"/>
</dbReference>
<dbReference type="InterPro" id="IPR000073">
    <property type="entry name" value="AB_hydrolase_1"/>
</dbReference>
<gene>
    <name evidence="2" type="ORF">IRI77_34410</name>
</gene>
<accession>A0A7S7NYR0</accession>
<name>A0A7S7NYR0_PALFE</name>
<dbReference type="SUPFAM" id="SSF53474">
    <property type="entry name" value="alpha/beta-Hydrolases"/>
    <property type="match status" value="1"/>
</dbReference>
<dbReference type="GO" id="GO:0016787">
    <property type="term" value="F:hydrolase activity"/>
    <property type="evidence" value="ECO:0007669"/>
    <property type="project" value="UniProtKB-KW"/>
</dbReference>
<proteinExistence type="predicted"/>
<evidence type="ECO:0000313" key="3">
    <source>
        <dbReference type="Proteomes" id="UP000593892"/>
    </source>
</evidence>
<dbReference type="InterPro" id="IPR029058">
    <property type="entry name" value="AB_hydrolase_fold"/>
</dbReference>
<evidence type="ECO:0000259" key="1">
    <source>
        <dbReference type="Pfam" id="PF12697"/>
    </source>
</evidence>